<dbReference type="Gramene" id="OIT30176">
    <property type="protein sequence ID" value="OIT30176"/>
    <property type="gene ID" value="A4A49_36235"/>
</dbReference>
<evidence type="ECO:0000256" key="1">
    <source>
        <dbReference type="SAM" id="MobiDB-lite"/>
    </source>
</evidence>
<accession>A0A314KLG7</accession>
<gene>
    <name evidence="2" type="ORF">A4A49_36235</name>
</gene>
<sequence length="224" mass="23699">MENDLKRNSVRKAARYVGVDEGIKDDQSERKAAGQTPMAKGAGHVLDTSRKTATNPRTRHVCDASGKSVKAKDHVVAGVTTGSVAGQKSTKVGHQNLMGQVQQQVGIAGDRAPTPVIPTTRQQYATSKVGKPDGVTTTNSCAQNNAATTAEVGAQTGDEWTVVMRSPTKRNAALGVRNQRQNTSVPTARQTASKAVTSPNSFEALAEEVKVGVNSLTIKDTRFM</sequence>
<organism evidence="2 3">
    <name type="scientific">Nicotiana attenuata</name>
    <name type="common">Coyote tobacco</name>
    <dbReference type="NCBI Taxonomy" id="49451"/>
    <lineage>
        <taxon>Eukaryota</taxon>
        <taxon>Viridiplantae</taxon>
        <taxon>Streptophyta</taxon>
        <taxon>Embryophyta</taxon>
        <taxon>Tracheophyta</taxon>
        <taxon>Spermatophyta</taxon>
        <taxon>Magnoliopsida</taxon>
        <taxon>eudicotyledons</taxon>
        <taxon>Gunneridae</taxon>
        <taxon>Pentapetalae</taxon>
        <taxon>asterids</taxon>
        <taxon>lamiids</taxon>
        <taxon>Solanales</taxon>
        <taxon>Solanaceae</taxon>
        <taxon>Nicotianoideae</taxon>
        <taxon>Nicotianeae</taxon>
        <taxon>Nicotiana</taxon>
    </lineage>
</organism>
<feature type="compositionally biased region" description="Basic and acidic residues" evidence="1">
    <location>
        <begin position="21"/>
        <end position="32"/>
    </location>
</feature>
<dbReference type="EMBL" id="MJEQ01001577">
    <property type="protein sequence ID" value="OIT30176.1"/>
    <property type="molecule type" value="Genomic_DNA"/>
</dbReference>
<dbReference type="Proteomes" id="UP000187609">
    <property type="component" value="Unassembled WGS sequence"/>
</dbReference>
<evidence type="ECO:0000313" key="2">
    <source>
        <dbReference type="EMBL" id="OIT30176.1"/>
    </source>
</evidence>
<comment type="caution">
    <text evidence="2">The sequence shown here is derived from an EMBL/GenBank/DDBJ whole genome shotgun (WGS) entry which is preliminary data.</text>
</comment>
<proteinExistence type="predicted"/>
<feature type="region of interest" description="Disordered" evidence="1">
    <location>
        <begin position="1"/>
        <end position="67"/>
    </location>
</feature>
<protein>
    <submittedName>
        <fullName evidence="2">Uncharacterized protein</fullName>
    </submittedName>
</protein>
<name>A0A314KLG7_NICAT</name>
<reference evidence="2" key="1">
    <citation type="submission" date="2016-11" db="EMBL/GenBank/DDBJ databases">
        <title>The genome of Nicotiana attenuata.</title>
        <authorList>
            <person name="Xu S."/>
            <person name="Brockmoeller T."/>
            <person name="Gaquerel E."/>
            <person name="Navarro A."/>
            <person name="Kuhl H."/>
            <person name="Gase K."/>
            <person name="Ling Z."/>
            <person name="Zhou W."/>
            <person name="Kreitzer C."/>
            <person name="Stanke M."/>
            <person name="Tang H."/>
            <person name="Lyons E."/>
            <person name="Pandey P."/>
            <person name="Pandey S.P."/>
            <person name="Timmermann B."/>
            <person name="Baldwin I.T."/>
        </authorList>
    </citation>
    <scope>NUCLEOTIDE SEQUENCE [LARGE SCALE GENOMIC DNA]</scope>
    <source>
        <strain evidence="2">UT</strain>
    </source>
</reference>
<dbReference type="AlphaFoldDB" id="A0A314KLG7"/>
<keyword evidence="3" id="KW-1185">Reference proteome</keyword>
<evidence type="ECO:0000313" key="3">
    <source>
        <dbReference type="Proteomes" id="UP000187609"/>
    </source>
</evidence>